<dbReference type="HOGENOM" id="CLU_530643_0_0_2"/>
<organism evidence="1 2">
    <name type="scientific">Methanospirillum hungatei JF-1 (strain ATCC 27890 / DSM 864 / NBRC 100397 / JF-1)</name>
    <dbReference type="NCBI Taxonomy" id="323259"/>
    <lineage>
        <taxon>Archaea</taxon>
        <taxon>Methanobacteriati</taxon>
        <taxon>Methanobacteriota</taxon>
        <taxon>Stenosarchaea group</taxon>
        <taxon>Methanomicrobia</taxon>
        <taxon>Methanomicrobiales</taxon>
        <taxon>Methanospirillaceae</taxon>
        <taxon>Methanospirillum</taxon>
    </lineage>
</organism>
<sequence length="513" mass="56517">MKGIHFFQVACIILLVLHAIPCVITASPYSHDKWKEILAIGEDKDYTIAAELTLNIEPDQYYRKPGDEIVLSGILKGIFGPLSGSDIIIERKNSSSEVSYLNTSTNDSGIFVITDLLTEPGIYSYQAIYEPDQKVNSKNMKSERLEITCIQSDTTTSFEPDERYLGTGDHEVTPSDKKGGIMVHLTSNTSGFIPGQAVSFSGQVRSDGGPIAYAKVSFIPEVGLSRTGEPVIYQTRKDGTMNATFHLTDPDSLSFSLLYRKNRNEPEYQSDPVFLVPSDTAMNPPARIVHTSETIDAFIDNTSVQSMQNVTLYGWYCKKEGEPGFLSALDLVWYNFGGKVWDQYPNSSKILTNGYGFFECTVPAPFTPGMYVMAVKREGNSTTPSAYSNVLPLTVTPLDEESDEVMDVPVSSPGQILINATPVPARVLEEGTISVVLSGFDSIDADNLHLSIYSSTNSIDWYLFDEISSVLPSEEIIIPVLPEKEGYLYFKATVDNHEGVTIHSPILVIPVIL</sequence>
<dbReference type="GeneID" id="3924959"/>
<keyword evidence="2" id="KW-1185">Reference proteome</keyword>
<dbReference type="KEGG" id="mhu:Mhun_0821"/>
<evidence type="ECO:0000313" key="1">
    <source>
        <dbReference type="EMBL" id="ABD40573.1"/>
    </source>
</evidence>
<proteinExistence type="predicted"/>
<dbReference type="RefSeq" id="WP_011447852.1">
    <property type="nucleotide sequence ID" value="NC_007796.1"/>
</dbReference>
<dbReference type="InParanoid" id="Q2FMV0"/>
<reference evidence="2" key="1">
    <citation type="journal article" date="2016" name="Stand. Genomic Sci.">
        <title>Complete genome sequence of Methanospirillum hungatei type strain JF1.</title>
        <authorList>
            <person name="Gunsalus R.P."/>
            <person name="Cook L.E."/>
            <person name="Crable B."/>
            <person name="Rohlin L."/>
            <person name="McDonald E."/>
            <person name="Mouttaki H."/>
            <person name="Sieber J.R."/>
            <person name="Poweleit N."/>
            <person name="Zhou H."/>
            <person name="Lapidus A.L."/>
            <person name="Daligault H.E."/>
            <person name="Land M."/>
            <person name="Gilna P."/>
            <person name="Ivanova N."/>
            <person name="Kyrpides N."/>
            <person name="Culley D.E."/>
            <person name="McInerney M.J."/>
        </authorList>
    </citation>
    <scope>NUCLEOTIDE SEQUENCE [LARGE SCALE GENOMIC DNA]</scope>
    <source>
        <strain evidence="2">ATCC 27890 / DSM 864 / NBRC 100397 / JF-1</strain>
    </source>
</reference>
<protein>
    <submittedName>
        <fullName evidence="1">Uncharacterized protein</fullName>
    </submittedName>
</protein>
<accession>Q2FMV0</accession>
<gene>
    <name evidence="1" type="ordered locus">Mhun_0821</name>
</gene>
<dbReference type="Proteomes" id="UP000001941">
    <property type="component" value="Chromosome"/>
</dbReference>
<dbReference type="AlphaFoldDB" id="Q2FMV0"/>
<evidence type="ECO:0000313" key="2">
    <source>
        <dbReference type="Proteomes" id="UP000001941"/>
    </source>
</evidence>
<dbReference type="EnsemblBacteria" id="ABD40573">
    <property type="protein sequence ID" value="ABD40573"/>
    <property type="gene ID" value="Mhun_0821"/>
</dbReference>
<dbReference type="OrthoDB" id="118107at2157"/>
<dbReference type="EMBL" id="CP000254">
    <property type="protein sequence ID" value="ABD40573.1"/>
    <property type="molecule type" value="Genomic_DNA"/>
</dbReference>
<name>Q2FMV0_METHJ</name>
<dbReference type="STRING" id="323259.Mhun_0821"/>